<dbReference type="Pfam" id="PF02754">
    <property type="entry name" value="CCG"/>
    <property type="match status" value="1"/>
</dbReference>
<dbReference type="InterPro" id="IPR051278">
    <property type="entry name" value="HdrB/HdrD_reductase"/>
</dbReference>
<evidence type="ECO:0000313" key="5">
    <source>
        <dbReference type="Proteomes" id="UP000199256"/>
    </source>
</evidence>
<dbReference type="AlphaFoldDB" id="A0A1H7HTP0"/>
<dbReference type="InterPro" id="IPR004017">
    <property type="entry name" value="Cys_rich_dom"/>
</dbReference>
<protein>
    <submittedName>
        <fullName evidence="4">Heterodisulfide reductase subunit B</fullName>
    </submittedName>
</protein>
<dbReference type="PANTHER" id="PTHR42947">
    <property type="entry name" value="COB--COM HETERODISULFIDE REDUCTASE SUBUNIT B 1"/>
    <property type="match status" value="1"/>
</dbReference>
<accession>A0A1H7HTP0</accession>
<dbReference type="RefSeq" id="WP_090251056.1">
    <property type="nucleotide sequence ID" value="NZ_FOAA01000002.1"/>
</dbReference>
<proteinExistence type="predicted"/>
<sequence length="468" mass="53011">MTAKDQTPGGHNATAEGTGAGAMKPGFHNTDGQGVAGHGSFFQQSQLSREEAVTATDWVRKHVDRRTIDLGDRMDDVREHMYELEKEGKILIHRIEDQHEPKMVKTLFGWDKKIPTKQLWHHKSCGQCGNIPGYPTSLLWFMNEFGFVPGKDYLDETDQTSCTAWNYHGSGIGNVESLAAVFLRNFHQAYVSGQAHGHEAGHFYPLVHCGTSFGNYKEIRKYLVESPELREKVTKILDKLGRLVDGKLVIPEEIIHYSEWVHVMRNRIASELQKIDVSHIRTTAHVACHYYKMIHEDAVYDPEVLGGNRTAIITSMAQALGAQVIDYSTWYDCCGFGFRHIISEREFTRSFTMNRKIRVAREEANADVMLANDTGCVTTMDKNQWIGKAHEQDFQIPIMAEVQFAALACGADPLKIVQLQWHASPCEELVEKMGISWSEAKKNFHAYLKEVEQGNIEYLYKPELAYGG</sequence>
<keyword evidence="1" id="KW-0560">Oxidoreductase</keyword>
<reference evidence="5" key="1">
    <citation type="submission" date="2016-10" db="EMBL/GenBank/DDBJ databases">
        <authorList>
            <person name="Varghese N."/>
            <person name="Submissions S."/>
        </authorList>
    </citation>
    <scope>NUCLEOTIDE SEQUENCE [LARGE SCALE GENOMIC DNA]</scope>
    <source>
        <strain evidence="5">DSM 241</strain>
    </source>
</reference>
<dbReference type="STRING" id="1396821.SAMN05444515_102234"/>
<evidence type="ECO:0000259" key="3">
    <source>
        <dbReference type="Pfam" id="PF02754"/>
    </source>
</evidence>
<keyword evidence="5" id="KW-1185">Reference proteome</keyword>
<evidence type="ECO:0000256" key="2">
    <source>
        <dbReference type="SAM" id="MobiDB-lite"/>
    </source>
</evidence>
<gene>
    <name evidence="4" type="ORF">SAMN05444515_102234</name>
</gene>
<dbReference type="OrthoDB" id="7799889at2"/>
<evidence type="ECO:0000256" key="1">
    <source>
        <dbReference type="ARBA" id="ARBA00023002"/>
    </source>
</evidence>
<dbReference type="Proteomes" id="UP000199256">
    <property type="component" value="Unassembled WGS sequence"/>
</dbReference>
<feature type="domain" description="Cysteine-rich" evidence="3">
    <location>
        <begin position="283"/>
        <end position="380"/>
    </location>
</feature>
<organism evidence="4 5">
    <name type="scientific">Ectothiorhodospira marina</name>
    <dbReference type="NCBI Taxonomy" id="1396821"/>
    <lineage>
        <taxon>Bacteria</taxon>
        <taxon>Pseudomonadati</taxon>
        <taxon>Pseudomonadota</taxon>
        <taxon>Gammaproteobacteria</taxon>
        <taxon>Chromatiales</taxon>
        <taxon>Ectothiorhodospiraceae</taxon>
        <taxon>Ectothiorhodospira</taxon>
    </lineage>
</organism>
<dbReference type="PANTHER" id="PTHR42947:SF1">
    <property type="entry name" value="COB--COM HETERODISULFIDE REDUCTASE SUBUNIT B 1"/>
    <property type="match status" value="1"/>
</dbReference>
<name>A0A1H7HTP0_9GAMM</name>
<dbReference type="GO" id="GO:0016491">
    <property type="term" value="F:oxidoreductase activity"/>
    <property type="evidence" value="ECO:0007669"/>
    <property type="project" value="UniProtKB-KW"/>
</dbReference>
<evidence type="ECO:0000313" key="4">
    <source>
        <dbReference type="EMBL" id="SEK52440.1"/>
    </source>
</evidence>
<dbReference type="EMBL" id="FOAA01000002">
    <property type="protein sequence ID" value="SEK52440.1"/>
    <property type="molecule type" value="Genomic_DNA"/>
</dbReference>
<feature type="region of interest" description="Disordered" evidence="2">
    <location>
        <begin position="1"/>
        <end position="39"/>
    </location>
</feature>